<reference evidence="3" key="1">
    <citation type="submission" date="2018-06" db="EMBL/GenBank/DDBJ databases">
        <authorList>
            <person name="Zhirakovskaya E."/>
        </authorList>
    </citation>
    <scope>NUCLEOTIDE SEQUENCE</scope>
</reference>
<dbReference type="EMBL" id="UOFG01000168">
    <property type="protein sequence ID" value="VAW62349.1"/>
    <property type="molecule type" value="Genomic_DNA"/>
</dbReference>
<protein>
    <submittedName>
        <fullName evidence="3">Aldehyde dehydrogenase</fullName>
        <ecNumber evidence="3">1.2.1.3</ecNumber>
    </submittedName>
</protein>
<dbReference type="InterPro" id="IPR015590">
    <property type="entry name" value="Aldehyde_DH_dom"/>
</dbReference>
<dbReference type="InterPro" id="IPR016163">
    <property type="entry name" value="Ald_DH_C"/>
</dbReference>
<organism evidence="3">
    <name type="scientific">hydrothermal vent metagenome</name>
    <dbReference type="NCBI Taxonomy" id="652676"/>
    <lineage>
        <taxon>unclassified sequences</taxon>
        <taxon>metagenomes</taxon>
        <taxon>ecological metagenomes</taxon>
    </lineage>
</organism>
<dbReference type="EC" id="1.2.1.3" evidence="3"/>
<dbReference type="InterPro" id="IPR016160">
    <property type="entry name" value="Ald_DH_CS_CYS"/>
</dbReference>
<dbReference type="FunFam" id="3.40.309.10:FF:000009">
    <property type="entry name" value="Aldehyde dehydrogenase A"/>
    <property type="match status" value="1"/>
</dbReference>
<dbReference type="InterPro" id="IPR016162">
    <property type="entry name" value="Ald_DH_N"/>
</dbReference>
<feature type="domain" description="Aldehyde dehydrogenase" evidence="2">
    <location>
        <begin position="9"/>
        <end position="470"/>
    </location>
</feature>
<dbReference type="InterPro" id="IPR016161">
    <property type="entry name" value="Ald_DH/histidinol_DH"/>
</dbReference>
<evidence type="ECO:0000256" key="1">
    <source>
        <dbReference type="ARBA" id="ARBA00023002"/>
    </source>
</evidence>
<sequence length="477" mass="52773">MKTDFTGPEKIQIVSPVDGAVLAQRTLPSDEEINTVLQGAVNSQLHWKRVSVAERAQFCHKAIDYMLSMQDEIAREISLQMGRPVQYAAGEMRGMEERARYMIDIAEKELVDKPVEEKAGYTRFVRREPLGVALVLAPWNYPYLTAVNSVIPALMAGNSVILKHSAQTLLCAERFYQAFSDAASQMALSGGVFQYLHLSHSMVGKLIQHPSINYISFTGSVEGGRAVERSAAGLFKPVALELGGKDPAYVMADADIDYSVESLVDGGFFNSGQSCCGIERIYVHKAVYKTFIEKYIETVSQYRLANPLLADTTLGPVVNIKAADHVRYQIQEALSMGAKACIEETDFPLDNVAEKTSRLYLAPQVLLDVDHRMSVMKDETFGPLVGIMKVENDEQAIHLMNDSIYGLTASLWTENIARAINVGDQLETGTVFMNRCDYLDPALPWTGVKCSGRGCSLSTLAYQQLTRAKSFHLKTEL</sequence>
<dbReference type="InterPro" id="IPR029510">
    <property type="entry name" value="Ald_DH_CS_GLU"/>
</dbReference>
<dbReference type="SUPFAM" id="SSF53720">
    <property type="entry name" value="ALDH-like"/>
    <property type="match status" value="1"/>
</dbReference>
<dbReference type="CDD" id="cd07102">
    <property type="entry name" value="ALDH_EDX86601"/>
    <property type="match status" value="1"/>
</dbReference>
<dbReference type="PROSITE" id="PS00070">
    <property type="entry name" value="ALDEHYDE_DEHYDR_CYS"/>
    <property type="match status" value="1"/>
</dbReference>
<dbReference type="GO" id="GO:0004029">
    <property type="term" value="F:aldehyde dehydrogenase (NAD+) activity"/>
    <property type="evidence" value="ECO:0007669"/>
    <property type="project" value="UniProtKB-EC"/>
</dbReference>
<dbReference type="PANTHER" id="PTHR11699">
    <property type="entry name" value="ALDEHYDE DEHYDROGENASE-RELATED"/>
    <property type="match status" value="1"/>
</dbReference>
<evidence type="ECO:0000259" key="2">
    <source>
        <dbReference type="Pfam" id="PF00171"/>
    </source>
</evidence>
<evidence type="ECO:0000313" key="3">
    <source>
        <dbReference type="EMBL" id="VAW62349.1"/>
    </source>
</evidence>
<dbReference type="AlphaFoldDB" id="A0A3B0XKL2"/>
<accession>A0A3B0XKL2</accession>
<dbReference type="PROSITE" id="PS00687">
    <property type="entry name" value="ALDEHYDE_DEHYDR_GLU"/>
    <property type="match status" value="1"/>
</dbReference>
<gene>
    <name evidence="3" type="ORF">MNBD_GAMMA11-313</name>
</gene>
<name>A0A3B0XKL2_9ZZZZ</name>
<proteinExistence type="predicted"/>
<dbReference type="Pfam" id="PF00171">
    <property type="entry name" value="Aldedh"/>
    <property type="match status" value="1"/>
</dbReference>
<keyword evidence="1 3" id="KW-0560">Oxidoreductase</keyword>
<dbReference type="Gene3D" id="3.40.605.10">
    <property type="entry name" value="Aldehyde Dehydrogenase, Chain A, domain 1"/>
    <property type="match status" value="1"/>
</dbReference>
<dbReference type="Gene3D" id="3.40.309.10">
    <property type="entry name" value="Aldehyde Dehydrogenase, Chain A, domain 2"/>
    <property type="match status" value="1"/>
</dbReference>